<evidence type="ECO:0000256" key="4">
    <source>
        <dbReference type="ARBA" id="ARBA00022454"/>
    </source>
</evidence>
<proteinExistence type="inferred from homology"/>
<accession>A0ABD2A3B4</accession>
<feature type="domain" description="UBZ4-type" evidence="17">
    <location>
        <begin position="422"/>
        <end position="449"/>
    </location>
</feature>
<comment type="subcellular location">
    <subcellularLocation>
        <location evidence="2">Chromosome</location>
    </subcellularLocation>
    <subcellularLocation>
        <location evidence="1">Nucleus</location>
    </subcellularLocation>
</comment>
<keyword evidence="10" id="KW-0862">Zinc</keyword>
<dbReference type="GO" id="GO:0006281">
    <property type="term" value="P:DNA repair"/>
    <property type="evidence" value="ECO:0007669"/>
    <property type="project" value="UniProtKB-KW"/>
</dbReference>
<dbReference type="EMBL" id="JAUDFV010000157">
    <property type="protein sequence ID" value="KAL2714185.1"/>
    <property type="molecule type" value="Genomic_DNA"/>
</dbReference>
<dbReference type="GO" id="GO:0006508">
    <property type="term" value="P:proteolysis"/>
    <property type="evidence" value="ECO:0007669"/>
    <property type="project" value="UniProtKB-KW"/>
</dbReference>
<dbReference type="InterPro" id="IPR006640">
    <property type="entry name" value="SprT-like_domain"/>
</dbReference>
<keyword evidence="12 15" id="KW-0234">DNA repair</keyword>
<gene>
    <name evidence="18" type="ORF">V1478_016742</name>
</gene>
<feature type="compositionally biased region" description="Low complexity" evidence="16">
    <location>
        <begin position="378"/>
        <end position="393"/>
    </location>
</feature>
<evidence type="ECO:0000256" key="8">
    <source>
        <dbReference type="ARBA" id="ARBA00022771"/>
    </source>
</evidence>
<dbReference type="GO" id="GO:0008270">
    <property type="term" value="F:zinc ion binding"/>
    <property type="evidence" value="ECO:0007669"/>
    <property type="project" value="UniProtKB-KW"/>
</dbReference>
<dbReference type="Pfam" id="PF22934">
    <property type="entry name" value="SPRTN_ZBD"/>
    <property type="match status" value="1"/>
</dbReference>
<dbReference type="Gene3D" id="3.30.160.60">
    <property type="entry name" value="Classic Zinc Finger"/>
    <property type="match status" value="2"/>
</dbReference>
<evidence type="ECO:0000256" key="11">
    <source>
        <dbReference type="ARBA" id="ARBA00023049"/>
    </source>
</evidence>
<feature type="region of interest" description="Disordered" evidence="16">
    <location>
        <begin position="378"/>
        <end position="397"/>
    </location>
</feature>
<evidence type="ECO:0000256" key="7">
    <source>
        <dbReference type="ARBA" id="ARBA00022763"/>
    </source>
</evidence>
<dbReference type="GO" id="GO:0005694">
    <property type="term" value="C:chromosome"/>
    <property type="evidence" value="ECO:0007669"/>
    <property type="project" value="UniProtKB-SubCell"/>
</dbReference>
<dbReference type="GO" id="GO:0008237">
    <property type="term" value="F:metallopeptidase activity"/>
    <property type="evidence" value="ECO:0007669"/>
    <property type="project" value="UniProtKB-KW"/>
</dbReference>
<dbReference type="GO" id="GO:0005634">
    <property type="term" value="C:nucleus"/>
    <property type="evidence" value="ECO:0007669"/>
    <property type="project" value="UniProtKB-SubCell"/>
</dbReference>
<dbReference type="SMART" id="SM00731">
    <property type="entry name" value="SprT"/>
    <property type="match status" value="1"/>
</dbReference>
<keyword evidence="11 18" id="KW-0482">Metalloprotease</keyword>
<dbReference type="PANTHER" id="PTHR21220:SF0">
    <property type="entry name" value="DNA-DEPENDENT METALLOPROTEASE SPRTN"/>
    <property type="match status" value="1"/>
</dbReference>
<dbReference type="SMART" id="SM00734">
    <property type="entry name" value="ZnF_Rad18"/>
    <property type="match status" value="3"/>
</dbReference>
<dbReference type="PANTHER" id="PTHR21220">
    <property type="entry name" value="DNA-DEPENDENT METALLOPROTEASE SPRTN"/>
    <property type="match status" value="1"/>
</dbReference>
<keyword evidence="13" id="KW-0539">Nucleus</keyword>
<keyword evidence="19" id="KW-1185">Reference proteome</keyword>
<dbReference type="InterPro" id="IPR055220">
    <property type="entry name" value="SPRTN_ZBD"/>
</dbReference>
<evidence type="ECO:0000256" key="12">
    <source>
        <dbReference type="ARBA" id="ARBA00023204"/>
    </source>
</evidence>
<comment type="similarity">
    <text evidence="3">Belongs to the Spartan family.</text>
</comment>
<dbReference type="Pfam" id="PF10263">
    <property type="entry name" value="SprT-like"/>
    <property type="match status" value="1"/>
</dbReference>
<keyword evidence="6" id="KW-0479">Metal-binding</keyword>
<sequence>MNSQKNRDLELALNLHDELNIVGITENAIIPQDKNNRHYKPKTLVDQTLEVIDPTPNIYTLFMQFNARFFWNVLLSVEVKWSNRMTSCAGVCSYHPRNKECIISLSLPLLKLRPRKDLVETLLHEMIHGYLFLTNNNRDRDGHGPEFCKHMHRINKEAGTNITIYHTFHDEVKLYQQHWWRCNGPCHKKAPYFGTVRRAMNRAPGPSDFWWREHQQSCGGQFIKIKEPENFKTRNTKNNQKSKTISKNAHKENSLTDWLKSSDNSFEQHKSSNISRSKIIPISKVSNTGNEKIKNIHKSNSILNPKINNELSDSNLKKLGNNTNNVHGWGVGGPNSSSASKVVNKNYTPKYSYSGQLGGSKIGKSNLLDKFYIKINNQQQTSSQQKTSSYNKTNTKKRFIKSVQGNTSASQSDTLNQDVSDPVNCPICQVTVSVNIINEHIDLCLDKKDKEKSYDIKNTPQHCNVNSQVDTSSMKDTIFTTPKRSNVMHTSSTKRQKLENLHKSEFTDCPVCHMSFKTTDIYNHLDICLPEQCLSNSSSNTIIIDSSSDSESPKSILVNSPNIKTNTQSDYRKNNTIDEIQKCLICNMIIPSTASLNDHLEECIGTMFNDESILCIDNNNDNLEEVRATDQKYPCPVCMELFTENIMNKHLDTCLK</sequence>
<evidence type="ECO:0000313" key="19">
    <source>
        <dbReference type="Proteomes" id="UP001607302"/>
    </source>
</evidence>
<dbReference type="PROSITE" id="PS51908">
    <property type="entry name" value="ZF_UBZ4"/>
    <property type="match status" value="1"/>
</dbReference>
<organism evidence="18 19">
    <name type="scientific">Vespula squamosa</name>
    <name type="common">Southern yellow jacket</name>
    <name type="synonym">Wasp</name>
    <dbReference type="NCBI Taxonomy" id="30214"/>
    <lineage>
        <taxon>Eukaryota</taxon>
        <taxon>Metazoa</taxon>
        <taxon>Ecdysozoa</taxon>
        <taxon>Arthropoda</taxon>
        <taxon>Hexapoda</taxon>
        <taxon>Insecta</taxon>
        <taxon>Pterygota</taxon>
        <taxon>Neoptera</taxon>
        <taxon>Endopterygota</taxon>
        <taxon>Hymenoptera</taxon>
        <taxon>Apocrita</taxon>
        <taxon>Aculeata</taxon>
        <taxon>Vespoidea</taxon>
        <taxon>Vespidae</taxon>
        <taxon>Vespinae</taxon>
        <taxon>Vespula</taxon>
    </lineage>
</organism>
<reference evidence="18 19" key="1">
    <citation type="journal article" date="2024" name="Ann. Entomol. Soc. Am.">
        <title>Genomic analyses of the southern and eastern yellowjacket wasps (Hymenoptera: Vespidae) reveal evolutionary signatures of social life.</title>
        <authorList>
            <person name="Catto M.A."/>
            <person name="Caine P.B."/>
            <person name="Orr S.E."/>
            <person name="Hunt B.G."/>
            <person name="Goodisman M.A.D."/>
        </authorList>
    </citation>
    <scope>NUCLEOTIDE SEQUENCE [LARGE SCALE GENOMIC DNA]</scope>
    <source>
        <strain evidence="18">233</strain>
        <tissue evidence="18">Head and thorax</tissue>
    </source>
</reference>
<evidence type="ECO:0000256" key="15">
    <source>
        <dbReference type="PROSITE-ProRule" id="PRU01256"/>
    </source>
</evidence>
<comment type="caution">
    <text evidence="18">The sequence shown here is derived from an EMBL/GenBank/DDBJ whole genome shotgun (WGS) entry which is preliminary data.</text>
</comment>
<keyword evidence="9" id="KW-0378">Hydrolase</keyword>
<evidence type="ECO:0000256" key="2">
    <source>
        <dbReference type="ARBA" id="ARBA00004286"/>
    </source>
</evidence>
<keyword evidence="5" id="KW-0645">Protease</keyword>
<evidence type="ECO:0000256" key="3">
    <source>
        <dbReference type="ARBA" id="ARBA00010724"/>
    </source>
</evidence>
<keyword evidence="8 15" id="KW-0863">Zinc-finger</keyword>
<evidence type="ECO:0000256" key="9">
    <source>
        <dbReference type="ARBA" id="ARBA00022801"/>
    </source>
</evidence>
<evidence type="ECO:0000256" key="10">
    <source>
        <dbReference type="ARBA" id="ARBA00022833"/>
    </source>
</evidence>
<dbReference type="InterPro" id="IPR006642">
    <property type="entry name" value="Rad18_UBZ4"/>
</dbReference>
<protein>
    <recommendedName>
        <fullName evidence="14">Protein with SprT-like domain at the N terminus</fullName>
    </recommendedName>
</protein>
<evidence type="ECO:0000256" key="16">
    <source>
        <dbReference type="SAM" id="MobiDB-lite"/>
    </source>
</evidence>
<keyword evidence="4" id="KW-0158">Chromosome</keyword>
<evidence type="ECO:0000256" key="1">
    <source>
        <dbReference type="ARBA" id="ARBA00004123"/>
    </source>
</evidence>
<name>A0ABD2A3B4_VESSQ</name>
<evidence type="ECO:0000256" key="14">
    <source>
        <dbReference type="ARBA" id="ARBA00030396"/>
    </source>
</evidence>
<evidence type="ECO:0000256" key="13">
    <source>
        <dbReference type="ARBA" id="ARBA00023242"/>
    </source>
</evidence>
<keyword evidence="7 15" id="KW-0227">DNA damage</keyword>
<evidence type="ECO:0000256" key="5">
    <source>
        <dbReference type="ARBA" id="ARBA00022670"/>
    </source>
</evidence>
<dbReference type="InterPro" id="IPR044245">
    <property type="entry name" value="Spartan"/>
</dbReference>
<evidence type="ECO:0000259" key="17">
    <source>
        <dbReference type="PROSITE" id="PS51908"/>
    </source>
</evidence>
<dbReference type="AlphaFoldDB" id="A0ABD2A3B4"/>
<evidence type="ECO:0000313" key="18">
    <source>
        <dbReference type="EMBL" id="KAL2714185.1"/>
    </source>
</evidence>
<dbReference type="Proteomes" id="UP001607302">
    <property type="component" value="Unassembled WGS sequence"/>
</dbReference>
<evidence type="ECO:0000256" key="6">
    <source>
        <dbReference type="ARBA" id="ARBA00022723"/>
    </source>
</evidence>